<sequence length="341" mass="38769">MSDLKKQVFVGKVLKKLFPNVASDQGKIPPVTLASENPPGTAAPDEVKCKRGPPLADDDTKVQSKRRLYTVSLPPTGYIPCLSELNVAVASDNPSSSDDIEDEDPHNQPKRKRIRKHKSQKNFKDSNSVHVEQAEVEKQQNLSQEKLPPQHTDGPTISKNKKRKLKKKQQIKKKKAAGLLTKASGINFLYQPEESSSEQEEFRCMEEDHGGDPTEEDLVEEDINEEDAESINEKADGILSFLKSTQEIYFYDGASKDSDSTLFTETTEDLFRRLESHSMSPSDVFILDHMKTLLLLQDTEKLKSALEMFPEHCMMPLDHIRIISTFFNYWITHILPERNRE</sequence>
<accession>A0AC55CTB2</accession>
<proteinExistence type="predicted"/>
<dbReference type="Proteomes" id="UP000694863">
    <property type="component" value="Unplaced"/>
</dbReference>
<gene>
    <name evidence="2" type="primary">ERICH1</name>
</gene>
<name>A0AC55CTB2_ECHTE</name>
<dbReference type="RefSeq" id="XP_045142738.1">
    <property type="nucleotide sequence ID" value="XM_045286803.1"/>
</dbReference>
<protein>
    <submittedName>
        <fullName evidence="2">Glutamate-rich protein 1</fullName>
    </submittedName>
</protein>
<reference evidence="2" key="1">
    <citation type="submission" date="2025-08" db="UniProtKB">
        <authorList>
            <consortium name="RefSeq"/>
        </authorList>
    </citation>
    <scope>IDENTIFICATION</scope>
</reference>
<organism evidence="1 2">
    <name type="scientific">Echinops telfairi</name>
    <name type="common">Lesser hedgehog tenrec</name>
    <dbReference type="NCBI Taxonomy" id="9371"/>
    <lineage>
        <taxon>Eukaryota</taxon>
        <taxon>Metazoa</taxon>
        <taxon>Chordata</taxon>
        <taxon>Craniata</taxon>
        <taxon>Vertebrata</taxon>
        <taxon>Euteleostomi</taxon>
        <taxon>Mammalia</taxon>
        <taxon>Eutheria</taxon>
        <taxon>Afrotheria</taxon>
        <taxon>Tenrecidae</taxon>
        <taxon>Tenrecinae</taxon>
        <taxon>Echinops</taxon>
    </lineage>
</organism>
<evidence type="ECO:0000313" key="1">
    <source>
        <dbReference type="Proteomes" id="UP000694863"/>
    </source>
</evidence>
<evidence type="ECO:0000313" key="2">
    <source>
        <dbReference type="RefSeq" id="XP_045142738.1"/>
    </source>
</evidence>
<keyword evidence="1" id="KW-1185">Reference proteome</keyword>